<gene>
    <name evidence="3" type="ORF">EHW97_05835</name>
</gene>
<evidence type="ECO:0000313" key="3">
    <source>
        <dbReference type="EMBL" id="RQN08768.1"/>
    </source>
</evidence>
<feature type="transmembrane region" description="Helical" evidence="2">
    <location>
        <begin position="6"/>
        <end position="29"/>
    </location>
</feature>
<reference evidence="3 4" key="1">
    <citation type="submission" date="2018-11" db="EMBL/GenBank/DDBJ databases">
        <authorList>
            <person name="Li F."/>
        </authorList>
    </citation>
    <scope>NUCLEOTIDE SEQUENCE [LARGE SCALE GENOMIC DNA]</scope>
    <source>
        <strain evidence="3 4">YS17T</strain>
    </source>
</reference>
<comment type="caution">
    <text evidence="3">The sequence shown here is derived from an EMBL/GenBank/DDBJ whole genome shotgun (WGS) entry which is preliminary data.</text>
</comment>
<dbReference type="RefSeq" id="WP_124236224.1">
    <property type="nucleotide sequence ID" value="NZ_JBHUFI010000003.1"/>
</dbReference>
<keyword evidence="2" id="KW-0812">Transmembrane</keyword>
<dbReference type="PANTHER" id="PTHR34703">
    <property type="entry name" value="ANTIPORTER SUBUNIT MNHG2-RELATED"/>
    <property type="match status" value="1"/>
</dbReference>
<sequence>MSWYEILGHTFTVVGAVIFVLAGVGLLRLRDPYMRISAVATASGLGVAFVVGGTALVDPRLDDLLKVIIAIALQLATSVIGGIAIGRAAVMSGHEFDDTDTTDLDI</sequence>
<accession>A0A3N6X529</accession>
<dbReference type="InterPro" id="IPR005133">
    <property type="entry name" value="PhaG_MnhG_YufB"/>
</dbReference>
<protein>
    <submittedName>
        <fullName evidence="3">Sodium:proton antiporter</fullName>
    </submittedName>
</protein>
<name>A0A3N6X529_9ACTN</name>
<dbReference type="AlphaFoldDB" id="A0A3N6X529"/>
<dbReference type="GO" id="GO:0015385">
    <property type="term" value="F:sodium:proton antiporter activity"/>
    <property type="evidence" value="ECO:0007669"/>
    <property type="project" value="TreeGrafter"/>
</dbReference>
<dbReference type="Pfam" id="PF03334">
    <property type="entry name" value="PhaG_MnhG_YufB"/>
    <property type="match status" value="1"/>
</dbReference>
<comment type="similarity">
    <text evidence="1">Belongs to the CPA3 antiporters (TC 2.A.63) subunit G family.</text>
</comment>
<keyword evidence="2" id="KW-0472">Membrane</keyword>
<feature type="transmembrane region" description="Helical" evidence="2">
    <location>
        <begin position="67"/>
        <end position="86"/>
    </location>
</feature>
<dbReference type="OrthoDB" id="3430023at2"/>
<evidence type="ECO:0000256" key="1">
    <source>
        <dbReference type="ARBA" id="ARBA00008404"/>
    </source>
</evidence>
<proteinExistence type="inferred from homology"/>
<keyword evidence="4" id="KW-1185">Reference proteome</keyword>
<keyword evidence="2" id="KW-1133">Transmembrane helix</keyword>
<feature type="transmembrane region" description="Helical" evidence="2">
    <location>
        <begin position="36"/>
        <end position="55"/>
    </location>
</feature>
<evidence type="ECO:0000256" key="2">
    <source>
        <dbReference type="SAM" id="Phobius"/>
    </source>
</evidence>
<evidence type="ECO:0000313" key="4">
    <source>
        <dbReference type="Proteomes" id="UP000275225"/>
    </source>
</evidence>
<dbReference type="EMBL" id="RQJX01000005">
    <property type="protein sequence ID" value="RQN08768.1"/>
    <property type="molecule type" value="Genomic_DNA"/>
</dbReference>
<dbReference type="PANTHER" id="PTHR34703:SF1">
    <property type="entry name" value="ANTIPORTER SUBUNIT MNHG2-RELATED"/>
    <property type="match status" value="1"/>
</dbReference>
<organism evidence="3 4">
    <name type="scientific">Aeromicrobium camelliae</name>
    <dbReference type="NCBI Taxonomy" id="1538144"/>
    <lineage>
        <taxon>Bacteria</taxon>
        <taxon>Bacillati</taxon>
        <taxon>Actinomycetota</taxon>
        <taxon>Actinomycetes</taxon>
        <taxon>Propionibacteriales</taxon>
        <taxon>Nocardioidaceae</taxon>
        <taxon>Aeromicrobium</taxon>
    </lineage>
</organism>
<dbReference type="Proteomes" id="UP000275225">
    <property type="component" value="Unassembled WGS sequence"/>
</dbReference>